<organism evidence="3 4">
    <name type="scientific">Trichoglossum hirsutum</name>
    <dbReference type="NCBI Taxonomy" id="265104"/>
    <lineage>
        <taxon>Eukaryota</taxon>
        <taxon>Fungi</taxon>
        <taxon>Dikarya</taxon>
        <taxon>Ascomycota</taxon>
        <taxon>Pezizomycotina</taxon>
        <taxon>Geoglossomycetes</taxon>
        <taxon>Geoglossales</taxon>
        <taxon>Geoglossaceae</taxon>
        <taxon>Trichoglossum</taxon>
    </lineage>
</organism>
<evidence type="ECO:0000313" key="3">
    <source>
        <dbReference type="EMBL" id="KAH0553029.1"/>
    </source>
</evidence>
<dbReference type="InterPro" id="IPR018328">
    <property type="entry name" value="Rad4_beta-hairpin_dom3"/>
</dbReference>
<dbReference type="InterPro" id="IPR042488">
    <property type="entry name" value="Rad4_BHD3_sf"/>
</dbReference>
<keyword evidence="4" id="KW-1185">Reference proteome</keyword>
<name>A0A9P8IIV5_9PEZI</name>
<proteinExistence type="predicted"/>
<dbReference type="GO" id="GO:0000111">
    <property type="term" value="C:nucleotide-excision repair factor 2 complex"/>
    <property type="evidence" value="ECO:0007669"/>
    <property type="project" value="TreeGrafter"/>
</dbReference>
<feature type="domain" description="Rad4 beta-hairpin" evidence="2">
    <location>
        <begin position="1"/>
        <end position="52"/>
    </location>
</feature>
<evidence type="ECO:0000313" key="4">
    <source>
        <dbReference type="Proteomes" id="UP000750711"/>
    </source>
</evidence>
<dbReference type="PANTHER" id="PTHR12135:SF0">
    <property type="entry name" value="DNA REPAIR PROTEIN COMPLEMENTING XP-C CELLS"/>
    <property type="match status" value="1"/>
</dbReference>
<gene>
    <name evidence="3" type="ORF">GP486_006774</name>
</gene>
<dbReference type="GO" id="GO:0003684">
    <property type="term" value="F:damaged DNA binding"/>
    <property type="evidence" value="ECO:0007669"/>
    <property type="project" value="InterPro"/>
</dbReference>
<dbReference type="Proteomes" id="UP000750711">
    <property type="component" value="Unassembled WGS sequence"/>
</dbReference>
<protein>
    <recommendedName>
        <fullName evidence="2">Rad4 beta-hairpin domain-containing protein</fullName>
    </recommendedName>
</protein>
<feature type="compositionally biased region" description="Acidic residues" evidence="1">
    <location>
        <begin position="160"/>
        <end position="173"/>
    </location>
</feature>
<evidence type="ECO:0000259" key="2">
    <source>
        <dbReference type="SMART" id="SM01032"/>
    </source>
</evidence>
<sequence length="255" mass="27651">MTDPDAARAARLLRVDYADAVIGFEFKGRRGTAIVRGVVAAAEYREALEAVIQGFADEREAEVISKKSMLALAFWKRFLVGLRIRKRIAGYAIPGEAEQMEGEVYMDQEADEEADGNYEGGGGFLPERSGESTVEPTVEDLFRQERRRRKAYEDIHRSEEEDDGEPELSEDNPDAAAYGGGLIPDEPSANEPQAWHWGGGGPSISQEDSSTYTTAGGGFLLDDSGSIPDDNTPIAGEGPIDDGTRQAVEDAAHHA</sequence>
<feature type="non-terminal residue" evidence="3">
    <location>
        <position position="255"/>
    </location>
</feature>
<dbReference type="GO" id="GO:0003697">
    <property type="term" value="F:single-stranded DNA binding"/>
    <property type="evidence" value="ECO:0007669"/>
    <property type="project" value="TreeGrafter"/>
</dbReference>
<dbReference type="AlphaFoldDB" id="A0A9P8IIV5"/>
<feature type="compositionally biased region" description="Polar residues" evidence="1">
    <location>
        <begin position="203"/>
        <end position="214"/>
    </location>
</feature>
<feature type="region of interest" description="Disordered" evidence="1">
    <location>
        <begin position="112"/>
        <end position="255"/>
    </location>
</feature>
<dbReference type="EMBL" id="JAGHQM010001639">
    <property type="protein sequence ID" value="KAH0553029.1"/>
    <property type="molecule type" value="Genomic_DNA"/>
</dbReference>
<accession>A0A9P8IIV5</accession>
<dbReference type="InterPro" id="IPR004583">
    <property type="entry name" value="DNA_repair_Rad4"/>
</dbReference>
<dbReference type="GO" id="GO:0006298">
    <property type="term" value="P:mismatch repair"/>
    <property type="evidence" value="ECO:0007669"/>
    <property type="project" value="TreeGrafter"/>
</dbReference>
<dbReference type="GO" id="GO:0005737">
    <property type="term" value="C:cytoplasm"/>
    <property type="evidence" value="ECO:0007669"/>
    <property type="project" value="TreeGrafter"/>
</dbReference>
<dbReference type="PANTHER" id="PTHR12135">
    <property type="entry name" value="DNA REPAIR PROTEIN XP-C / RAD4"/>
    <property type="match status" value="1"/>
</dbReference>
<dbReference type="GO" id="GO:0071942">
    <property type="term" value="C:XPC complex"/>
    <property type="evidence" value="ECO:0007669"/>
    <property type="project" value="TreeGrafter"/>
</dbReference>
<dbReference type="Pfam" id="PF10405">
    <property type="entry name" value="BHD_3"/>
    <property type="match status" value="1"/>
</dbReference>
<feature type="compositionally biased region" description="Basic and acidic residues" evidence="1">
    <location>
        <begin position="242"/>
        <end position="255"/>
    </location>
</feature>
<reference evidence="3" key="1">
    <citation type="submission" date="2021-03" db="EMBL/GenBank/DDBJ databases">
        <title>Comparative genomics and phylogenomic investigation of the class Geoglossomycetes provide insights into ecological specialization and systematics.</title>
        <authorList>
            <person name="Melie T."/>
            <person name="Pirro S."/>
            <person name="Miller A.N."/>
            <person name="Quandt A."/>
        </authorList>
    </citation>
    <scope>NUCLEOTIDE SEQUENCE</scope>
    <source>
        <strain evidence="3">CAQ_001_2017</strain>
    </source>
</reference>
<evidence type="ECO:0000256" key="1">
    <source>
        <dbReference type="SAM" id="MobiDB-lite"/>
    </source>
</evidence>
<dbReference type="GO" id="GO:0006289">
    <property type="term" value="P:nucleotide-excision repair"/>
    <property type="evidence" value="ECO:0007669"/>
    <property type="project" value="InterPro"/>
</dbReference>
<dbReference type="Gene3D" id="3.30.70.2460">
    <property type="entry name" value="Rad4, beta-hairpin domain BHD3"/>
    <property type="match status" value="1"/>
</dbReference>
<comment type="caution">
    <text evidence="3">The sequence shown here is derived from an EMBL/GenBank/DDBJ whole genome shotgun (WGS) entry which is preliminary data.</text>
</comment>
<dbReference type="SMART" id="SM01032">
    <property type="entry name" value="BHD_3"/>
    <property type="match status" value="1"/>
</dbReference>